<evidence type="ECO:0000313" key="2">
    <source>
        <dbReference type="Proteomes" id="UP000735302"/>
    </source>
</evidence>
<dbReference type="EMBL" id="BLXT01006832">
    <property type="protein sequence ID" value="GFO33773.1"/>
    <property type="molecule type" value="Genomic_DNA"/>
</dbReference>
<name>A0AAV4CPF0_9GAST</name>
<gene>
    <name evidence="1" type="ORF">PoB_006027800</name>
</gene>
<dbReference type="Proteomes" id="UP000735302">
    <property type="component" value="Unassembled WGS sequence"/>
</dbReference>
<comment type="caution">
    <text evidence="1">The sequence shown here is derived from an EMBL/GenBank/DDBJ whole genome shotgun (WGS) entry which is preliminary data.</text>
</comment>
<dbReference type="AlphaFoldDB" id="A0AAV4CPF0"/>
<accession>A0AAV4CPF0</accession>
<evidence type="ECO:0000313" key="1">
    <source>
        <dbReference type="EMBL" id="GFO33773.1"/>
    </source>
</evidence>
<keyword evidence="2" id="KW-1185">Reference proteome</keyword>
<protein>
    <submittedName>
        <fullName evidence="1">Uncharacterized protein</fullName>
    </submittedName>
</protein>
<organism evidence="1 2">
    <name type="scientific">Plakobranchus ocellatus</name>
    <dbReference type="NCBI Taxonomy" id="259542"/>
    <lineage>
        <taxon>Eukaryota</taxon>
        <taxon>Metazoa</taxon>
        <taxon>Spiralia</taxon>
        <taxon>Lophotrochozoa</taxon>
        <taxon>Mollusca</taxon>
        <taxon>Gastropoda</taxon>
        <taxon>Heterobranchia</taxon>
        <taxon>Euthyneura</taxon>
        <taxon>Panpulmonata</taxon>
        <taxon>Sacoglossa</taxon>
        <taxon>Placobranchoidea</taxon>
        <taxon>Plakobranchidae</taxon>
        <taxon>Plakobranchus</taxon>
    </lineage>
</organism>
<reference evidence="1 2" key="1">
    <citation type="journal article" date="2021" name="Elife">
        <title>Chloroplast acquisition without the gene transfer in kleptoplastic sea slugs, Plakobranchus ocellatus.</title>
        <authorList>
            <person name="Maeda T."/>
            <person name="Takahashi S."/>
            <person name="Yoshida T."/>
            <person name="Shimamura S."/>
            <person name="Takaki Y."/>
            <person name="Nagai Y."/>
            <person name="Toyoda A."/>
            <person name="Suzuki Y."/>
            <person name="Arimoto A."/>
            <person name="Ishii H."/>
            <person name="Satoh N."/>
            <person name="Nishiyama T."/>
            <person name="Hasebe M."/>
            <person name="Maruyama T."/>
            <person name="Minagawa J."/>
            <person name="Obokata J."/>
            <person name="Shigenobu S."/>
        </authorList>
    </citation>
    <scope>NUCLEOTIDE SEQUENCE [LARGE SCALE GENOMIC DNA]</scope>
</reference>
<sequence>MVLALLRPTFQLSPNEAQPLVSEGMSTMGVLKLASDQPISIVAGPASGAKTAEGDNQPGKDFSPLLPHSMLGRTHVILMPYGSRSSKIKVTSVSGKTKIEVWFTSGTYLEVMLDSESHTWSHDQTDDLVIQSDQPVTVVQVLDKDEKGTEIKPVAPTSHWRKFYEVGSQNQQDANINVSIIIRTRQIPGLLGTSIKSMNDVTPGLKWRKIGQTQFSLSSLEIDARDTIQFRHFDPDVAFHVIETDLGTQRSSMFETNTAQQCPEISTQAQAADVEPANEELPLLHAQETETGKAKSRQKRSFGRPLPFAVSQQSSSPLPLVTINNSAVLNFLLSNNISVTHLGANSGLVINLSNLSAVTVTNPTWLSSSPSTFSSTMSSTVSSTAAVGAAAAAVTNSSATTESSDSDSGTNTALIAGAGAGAAAAVGAGAAVAAVVAVKLSAAAAVAPGAAYAAAAGTGQAAATVAGSGYTTAAGAAGNGVSSMAGSGQTMSAFHSGPAIANNVPPPGTTMVNVGPV</sequence>
<proteinExistence type="predicted"/>